<evidence type="ECO:0000313" key="2">
    <source>
        <dbReference type="Proteomes" id="UP000051835"/>
    </source>
</evidence>
<dbReference type="EMBL" id="AZFC01000036">
    <property type="protein sequence ID" value="KRL46423.1"/>
    <property type="molecule type" value="Genomic_DNA"/>
</dbReference>
<reference evidence="1 2" key="1">
    <citation type="journal article" date="2015" name="Genome Announc.">
        <title>Expanding the biotechnology potential of lactobacilli through comparative genomics of 213 strains and associated genera.</title>
        <authorList>
            <person name="Sun Z."/>
            <person name="Harris H.M."/>
            <person name="McCann A."/>
            <person name="Guo C."/>
            <person name="Argimon S."/>
            <person name="Zhang W."/>
            <person name="Yang X."/>
            <person name="Jeffery I.B."/>
            <person name="Cooney J.C."/>
            <person name="Kagawa T.F."/>
            <person name="Liu W."/>
            <person name="Song Y."/>
            <person name="Salvetti E."/>
            <person name="Wrobel A."/>
            <person name="Rasinkangas P."/>
            <person name="Parkhill J."/>
            <person name="Rea M.C."/>
            <person name="O'Sullivan O."/>
            <person name="Ritari J."/>
            <person name="Douillard F.P."/>
            <person name="Paul Ross R."/>
            <person name="Yang R."/>
            <person name="Briner A.E."/>
            <person name="Felis G.E."/>
            <person name="de Vos W.M."/>
            <person name="Barrangou R."/>
            <person name="Klaenhammer T.R."/>
            <person name="Caufield P.W."/>
            <person name="Cui Y."/>
            <person name="Zhang H."/>
            <person name="O'Toole P.W."/>
        </authorList>
    </citation>
    <scope>NUCLEOTIDE SEQUENCE [LARGE SCALE GENOMIC DNA]</scope>
    <source>
        <strain evidence="1 2">DSM 15429</strain>
    </source>
</reference>
<protein>
    <submittedName>
        <fullName evidence="1">Uncharacterized protein</fullName>
    </submittedName>
</protein>
<evidence type="ECO:0000313" key="1">
    <source>
        <dbReference type="EMBL" id="KRL46423.1"/>
    </source>
</evidence>
<sequence length="154" mass="17508">MIVGNYLEGDGHMRKYITGILTALMVVSIGSTSLTAEAAAWHAGTPKALRGSWSWYAAQKVDPGWDTFHISAHKMVSQGRGNPRMGYHKLRYRSLGHGKYQIRAYERAIQPNAPKARWVTETFVKRHGRLKRTGYTPRYYHGSLQSVAKRLHLR</sequence>
<proteinExistence type="predicted"/>
<name>A0A0R1QNV1_9LACO</name>
<dbReference type="Proteomes" id="UP000051835">
    <property type="component" value="Unassembled WGS sequence"/>
</dbReference>
<comment type="caution">
    <text evidence="1">The sequence shown here is derived from an EMBL/GenBank/DDBJ whole genome shotgun (WGS) entry which is preliminary data.</text>
</comment>
<accession>A0A0R1QNV1</accession>
<dbReference type="PATRIC" id="fig|1423805.4.peg.662"/>
<dbReference type="AlphaFoldDB" id="A0A0R1QNV1"/>
<organism evidence="1 2">
    <name type="scientific">Levilactobacillus spicheri DSM 15429</name>
    <dbReference type="NCBI Taxonomy" id="1423805"/>
    <lineage>
        <taxon>Bacteria</taxon>
        <taxon>Bacillati</taxon>
        <taxon>Bacillota</taxon>
        <taxon>Bacilli</taxon>
        <taxon>Lactobacillales</taxon>
        <taxon>Lactobacillaceae</taxon>
        <taxon>Levilactobacillus</taxon>
    </lineage>
</organism>
<gene>
    <name evidence="1" type="ORF">FD37_GL000648</name>
</gene>